<feature type="domain" description="Ig-like" evidence="5">
    <location>
        <begin position="106"/>
        <end position="185"/>
    </location>
</feature>
<organism evidence="6 7">
    <name type="scientific">Oncorhynchus mykiss</name>
    <name type="common">Rainbow trout</name>
    <name type="synonym">Salmo gairdneri</name>
    <dbReference type="NCBI Taxonomy" id="8022"/>
    <lineage>
        <taxon>Eukaryota</taxon>
        <taxon>Metazoa</taxon>
        <taxon>Chordata</taxon>
        <taxon>Craniata</taxon>
        <taxon>Vertebrata</taxon>
        <taxon>Euteleostomi</taxon>
        <taxon>Actinopterygii</taxon>
        <taxon>Neopterygii</taxon>
        <taxon>Teleostei</taxon>
        <taxon>Protacanthopterygii</taxon>
        <taxon>Salmoniformes</taxon>
        <taxon>Salmonidae</taxon>
        <taxon>Salmoninae</taxon>
        <taxon>Oncorhynchus</taxon>
    </lineage>
</organism>
<keyword evidence="4" id="KW-0393">Immunoglobulin domain</keyword>
<evidence type="ECO:0000313" key="7">
    <source>
        <dbReference type="Proteomes" id="UP000193380"/>
    </source>
</evidence>
<keyword evidence="2" id="KW-1015">Disulfide bond</keyword>
<proteinExistence type="predicted"/>
<dbReference type="Pfam" id="PF07679">
    <property type="entry name" value="I-set"/>
    <property type="match status" value="1"/>
</dbReference>
<evidence type="ECO:0000256" key="1">
    <source>
        <dbReference type="ARBA" id="ARBA00022729"/>
    </source>
</evidence>
<dbReference type="InterPro" id="IPR013783">
    <property type="entry name" value="Ig-like_fold"/>
</dbReference>
<dbReference type="SMART" id="SM00409">
    <property type="entry name" value="IG"/>
    <property type="match status" value="4"/>
</dbReference>
<evidence type="ECO:0000256" key="2">
    <source>
        <dbReference type="ARBA" id="ARBA00023157"/>
    </source>
</evidence>
<feature type="domain" description="Ig-like" evidence="5">
    <location>
        <begin position="397"/>
        <end position="436"/>
    </location>
</feature>
<dbReference type="PANTHER" id="PTHR44337">
    <property type="entry name" value="CARCINOEMBRYONIC ANTIGEN-RELATED CELL ADHESION MOLECULE 8"/>
    <property type="match status" value="1"/>
</dbReference>
<name>A0A060XTZ3_ONCMY</name>
<dbReference type="InterPro" id="IPR052598">
    <property type="entry name" value="IgSF_CEA-related"/>
</dbReference>
<feature type="domain" description="Ig-like" evidence="5">
    <location>
        <begin position="189"/>
        <end position="277"/>
    </location>
</feature>
<keyword evidence="3" id="KW-0325">Glycoprotein</keyword>
<dbReference type="PROSITE" id="PS50835">
    <property type="entry name" value="IG_LIKE"/>
    <property type="match status" value="5"/>
</dbReference>
<dbReference type="InterPro" id="IPR003598">
    <property type="entry name" value="Ig_sub2"/>
</dbReference>
<feature type="domain" description="Ig-like" evidence="5">
    <location>
        <begin position="282"/>
        <end position="357"/>
    </location>
</feature>
<feature type="non-terminal residue" evidence="6">
    <location>
        <position position="436"/>
    </location>
</feature>
<dbReference type="Gene3D" id="2.60.40.10">
    <property type="entry name" value="Immunoglobulins"/>
    <property type="match status" value="4"/>
</dbReference>
<dbReference type="InterPro" id="IPR013098">
    <property type="entry name" value="Ig_I-set"/>
</dbReference>
<dbReference type="Proteomes" id="UP000193380">
    <property type="component" value="Unassembled WGS sequence"/>
</dbReference>
<dbReference type="InterPro" id="IPR007110">
    <property type="entry name" value="Ig-like_dom"/>
</dbReference>
<accession>A0A060XTZ3</accession>
<dbReference type="SUPFAM" id="SSF48726">
    <property type="entry name" value="Immunoglobulin"/>
    <property type="match status" value="3"/>
</dbReference>
<reference evidence="6" key="1">
    <citation type="journal article" date="2014" name="Nat. Commun.">
        <title>The rainbow trout genome provides novel insights into evolution after whole-genome duplication in vertebrates.</title>
        <authorList>
            <person name="Berthelot C."/>
            <person name="Brunet F."/>
            <person name="Chalopin D."/>
            <person name="Juanchich A."/>
            <person name="Bernard M."/>
            <person name="Noel B."/>
            <person name="Bento P."/>
            <person name="Da Silva C."/>
            <person name="Labadie K."/>
            <person name="Alberti A."/>
            <person name="Aury J.M."/>
            <person name="Louis A."/>
            <person name="Dehais P."/>
            <person name="Bardou P."/>
            <person name="Montfort J."/>
            <person name="Klopp C."/>
            <person name="Cabau C."/>
            <person name="Gaspin C."/>
            <person name="Thorgaard G.H."/>
            <person name="Boussaha M."/>
            <person name="Quillet E."/>
            <person name="Guyomard R."/>
            <person name="Galiana D."/>
            <person name="Bobe J."/>
            <person name="Volff J.N."/>
            <person name="Genet C."/>
            <person name="Wincker P."/>
            <person name="Jaillon O."/>
            <person name="Roest Crollius H."/>
            <person name="Guiguen Y."/>
        </authorList>
    </citation>
    <scope>NUCLEOTIDE SEQUENCE [LARGE SCALE GENOMIC DNA]</scope>
</reference>
<dbReference type="Pfam" id="PF13927">
    <property type="entry name" value="Ig_3"/>
    <property type="match status" value="3"/>
</dbReference>
<keyword evidence="1" id="KW-0732">Signal</keyword>
<dbReference type="AlphaFoldDB" id="A0A060XTZ3"/>
<reference evidence="6" key="2">
    <citation type="submission" date="2014-03" db="EMBL/GenBank/DDBJ databases">
        <authorList>
            <person name="Genoscope - CEA"/>
        </authorList>
    </citation>
    <scope>NUCLEOTIDE SEQUENCE</scope>
</reference>
<gene>
    <name evidence="6" type="ORF">GSONMT00000045001</name>
</gene>
<evidence type="ECO:0000256" key="3">
    <source>
        <dbReference type="ARBA" id="ARBA00023180"/>
    </source>
</evidence>
<feature type="domain" description="Ig-like" evidence="5">
    <location>
        <begin position="13"/>
        <end position="97"/>
    </location>
</feature>
<evidence type="ECO:0000313" key="6">
    <source>
        <dbReference type="EMBL" id="CDQ83128.1"/>
    </source>
</evidence>
<evidence type="ECO:0000256" key="4">
    <source>
        <dbReference type="ARBA" id="ARBA00023319"/>
    </source>
</evidence>
<dbReference type="InterPro" id="IPR003599">
    <property type="entry name" value="Ig_sub"/>
</dbReference>
<dbReference type="SMART" id="SM00408">
    <property type="entry name" value="IGc2"/>
    <property type="match status" value="4"/>
</dbReference>
<dbReference type="InterPro" id="IPR036179">
    <property type="entry name" value="Ig-like_dom_sf"/>
</dbReference>
<dbReference type="EMBL" id="FR906117">
    <property type="protein sequence ID" value="CDQ83128.1"/>
    <property type="molecule type" value="Genomic_DNA"/>
</dbReference>
<protein>
    <recommendedName>
        <fullName evidence="5">Ig-like domain-containing protein</fullName>
    </recommendedName>
</protein>
<dbReference type="PANTHER" id="PTHR44337:SF20">
    <property type="entry name" value="CARCINOEMBRYONIC ANTIGEN-RELATED CELL ADHESION MOLECULE 5-RELATED"/>
    <property type="match status" value="1"/>
</dbReference>
<dbReference type="PaxDb" id="8022-A0A060XTZ3"/>
<sequence>MTNDSSSSFTIEPISAVSLNRDGKPPILDQSFTLRCEVTGPVNYIIWLMNGQLISLNNRTFFSTNNNTMVINPIQFSDNGEYLCEAFNAVSNLTSIAYNHVVNFGPERPAITSPDRAMTGHIVTFNCSASSQPPSQFSWFFNGSQVAAGSVYETGRLTLANHGEYTCVAFNNITGRNSTVSKMLNIIVPVTMAMVKVMSSQLIADYMFAMTCETTGTIYSIQWMRNGWPLYADNRRDISMDNNTLTFNSVQNSDNGDYQCSAYNPLSNMTSPEYRLIVNYGPERPVIMSPDIAMTGYIVTFNCSASSQPPSQFSWFFNGSQVGVGSVYETGPLTLASHGEYNCVAFNNITGRNSTVSKIFTIIGKTEETSKLFNLCRPFNIQIFQYSCDTEVFLTVPVTTSTVKVIGAQPIADYMFTLTCETSGTIYSIQWMRNGW</sequence>
<evidence type="ECO:0000259" key="5">
    <source>
        <dbReference type="PROSITE" id="PS50835"/>
    </source>
</evidence>